<reference evidence="2" key="1">
    <citation type="journal article" date="2019" name="Sci. Rep.">
        <title>Draft genome of Tanacetum cinerariifolium, the natural source of mosquito coil.</title>
        <authorList>
            <person name="Yamashiro T."/>
            <person name="Shiraishi A."/>
            <person name="Satake H."/>
            <person name="Nakayama K."/>
        </authorList>
    </citation>
    <scope>NUCLEOTIDE SEQUENCE</scope>
</reference>
<sequence length="73" mass="8614">QKSLTLQFKIGTSRRRSFGEEDASKQGRNPKQRKHRSVFEERDCDVQAMMDADYELDARLRTESQRRKPLTKA</sequence>
<name>A0A699WUE7_TANCI</name>
<gene>
    <name evidence="2" type="ORF">Tci_923361</name>
</gene>
<evidence type="ECO:0000313" key="2">
    <source>
        <dbReference type="EMBL" id="GFD51392.1"/>
    </source>
</evidence>
<dbReference type="EMBL" id="BKCJ011769653">
    <property type="protein sequence ID" value="GFD51392.1"/>
    <property type="molecule type" value="Genomic_DNA"/>
</dbReference>
<evidence type="ECO:0000256" key="1">
    <source>
        <dbReference type="SAM" id="MobiDB-lite"/>
    </source>
</evidence>
<organism evidence="2">
    <name type="scientific">Tanacetum cinerariifolium</name>
    <name type="common">Dalmatian daisy</name>
    <name type="synonym">Chrysanthemum cinerariifolium</name>
    <dbReference type="NCBI Taxonomy" id="118510"/>
    <lineage>
        <taxon>Eukaryota</taxon>
        <taxon>Viridiplantae</taxon>
        <taxon>Streptophyta</taxon>
        <taxon>Embryophyta</taxon>
        <taxon>Tracheophyta</taxon>
        <taxon>Spermatophyta</taxon>
        <taxon>Magnoliopsida</taxon>
        <taxon>eudicotyledons</taxon>
        <taxon>Gunneridae</taxon>
        <taxon>Pentapetalae</taxon>
        <taxon>asterids</taxon>
        <taxon>campanulids</taxon>
        <taxon>Asterales</taxon>
        <taxon>Asteraceae</taxon>
        <taxon>Asteroideae</taxon>
        <taxon>Anthemideae</taxon>
        <taxon>Anthemidinae</taxon>
        <taxon>Tanacetum</taxon>
    </lineage>
</organism>
<proteinExistence type="predicted"/>
<comment type="caution">
    <text evidence="2">The sequence shown here is derived from an EMBL/GenBank/DDBJ whole genome shotgun (WGS) entry which is preliminary data.</text>
</comment>
<accession>A0A699WUE7</accession>
<feature type="non-terminal residue" evidence="2">
    <location>
        <position position="1"/>
    </location>
</feature>
<protein>
    <submittedName>
        <fullName evidence="2">Uncharacterized protein</fullName>
    </submittedName>
</protein>
<dbReference type="AlphaFoldDB" id="A0A699WUE7"/>
<feature type="region of interest" description="Disordered" evidence="1">
    <location>
        <begin position="1"/>
        <end position="41"/>
    </location>
</feature>